<keyword evidence="1" id="KW-0418">Kinase</keyword>
<dbReference type="InterPro" id="IPR000600">
    <property type="entry name" value="ROK"/>
</dbReference>
<sequence length="219" mass="23948">MDNNVRSMFRAHMFFSSEQESSLFFIRCEKGIGGAISADHRILTGNSGMCSEFGHMPIVETGGKRCHCGKTGCLETVASPMAICEDVSSIYSAEGTPRLYALTGGHQDRVTLPLIMDAASMGDLAVDAIVQNAASKLSSAIKAVVYTLDPARVVLYGSIFELPYYYESLQAHLRVGYDRGDGSDYAQKSRFNLQLEEKASCVTAIDTFYKNGGYVLYDR</sequence>
<dbReference type="InterPro" id="IPR043129">
    <property type="entry name" value="ATPase_NBD"/>
</dbReference>
<protein>
    <submittedName>
        <fullName evidence="1">N-acetylmannosamine kinase</fullName>
        <ecNumber evidence="1">2.7.1.60</ecNumber>
    </submittedName>
</protein>
<dbReference type="Gene3D" id="3.30.420.40">
    <property type="match status" value="1"/>
</dbReference>
<dbReference type="PANTHER" id="PTHR18964:SF149">
    <property type="entry name" value="BIFUNCTIONAL UDP-N-ACETYLGLUCOSAMINE 2-EPIMERASE_N-ACETYLMANNOSAMINE KINASE"/>
    <property type="match status" value="1"/>
</dbReference>
<dbReference type="PANTHER" id="PTHR18964">
    <property type="entry name" value="ROK (REPRESSOR, ORF, KINASE) FAMILY"/>
    <property type="match status" value="1"/>
</dbReference>
<dbReference type="AlphaFoldDB" id="A0A645GS22"/>
<gene>
    <name evidence="1" type="primary">nanK_10</name>
    <name evidence="1" type="ORF">SDC9_176464</name>
</gene>
<proteinExistence type="predicted"/>
<reference evidence="1" key="1">
    <citation type="submission" date="2019-08" db="EMBL/GenBank/DDBJ databases">
        <authorList>
            <person name="Kucharzyk K."/>
            <person name="Murdoch R.W."/>
            <person name="Higgins S."/>
            <person name="Loffler F."/>
        </authorList>
    </citation>
    <scope>NUCLEOTIDE SEQUENCE</scope>
</reference>
<dbReference type="EMBL" id="VSSQ01079515">
    <property type="protein sequence ID" value="MPN29016.1"/>
    <property type="molecule type" value="Genomic_DNA"/>
</dbReference>
<dbReference type="GO" id="GO:0009384">
    <property type="term" value="F:N-acylmannosamine kinase activity"/>
    <property type="evidence" value="ECO:0007669"/>
    <property type="project" value="UniProtKB-EC"/>
</dbReference>
<dbReference type="EC" id="2.7.1.60" evidence="1"/>
<organism evidence="1">
    <name type="scientific">bioreactor metagenome</name>
    <dbReference type="NCBI Taxonomy" id="1076179"/>
    <lineage>
        <taxon>unclassified sequences</taxon>
        <taxon>metagenomes</taxon>
        <taxon>ecological metagenomes</taxon>
    </lineage>
</organism>
<keyword evidence="1" id="KW-0808">Transferase</keyword>
<dbReference type="SUPFAM" id="SSF53067">
    <property type="entry name" value="Actin-like ATPase domain"/>
    <property type="match status" value="1"/>
</dbReference>
<evidence type="ECO:0000313" key="1">
    <source>
        <dbReference type="EMBL" id="MPN29016.1"/>
    </source>
</evidence>
<comment type="caution">
    <text evidence="1">The sequence shown here is derived from an EMBL/GenBank/DDBJ whole genome shotgun (WGS) entry which is preliminary data.</text>
</comment>
<accession>A0A645GS22</accession>
<name>A0A645GS22_9ZZZZ</name>
<dbReference type="Pfam" id="PF00480">
    <property type="entry name" value="ROK"/>
    <property type="match status" value="1"/>
</dbReference>